<proteinExistence type="predicted"/>
<dbReference type="PANTHER" id="PTHR10039">
    <property type="entry name" value="AMELOGENIN"/>
    <property type="match status" value="1"/>
</dbReference>
<feature type="transmembrane region" description="Helical" evidence="2">
    <location>
        <begin position="1231"/>
        <end position="1261"/>
    </location>
</feature>
<evidence type="ECO:0000256" key="2">
    <source>
        <dbReference type="SAM" id="Phobius"/>
    </source>
</evidence>
<keyword evidence="2" id="KW-1133">Transmembrane helix</keyword>
<dbReference type="Proteomes" id="UP001583193">
    <property type="component" value="Unassembled WGS sequence"/>
</dbReference>
<evidence type="ECO:0000259" key="3">
    <source>
        <dbReference type="Pfam" id="PF24883"/>
    </source>
</evidence>
<keyword evidence="2" id="KW-0812">Transmembrane</keyword>
<sequence length="1530" mass="175287">MGAMVMASQVLSSNASRTDYENHRDFLSAVSGVIFLGTPHRGSSFALLAGLKIGFGKRFLQVKSNEEIVSILKPDSYTLDELQREFAQLCVDERMSDLMLVCYHEMREVFLLGRMVVSRDSAILDNSAARGMDANHMDMNTFYDGDNGQRDNNYDHFISDVRMVFHESQVSIPKRFGNWVYGSATPDPEREQLQRKLDPSREPQEMTYFRRLEIQQSAEYTCHWIHNVPEFQEWRASKFGNHRTLWINGPAGSGKSVLASYIINSLKHGSPDMKISQTACGHSISSPHCGAMGRNAPVLFFLCGVDRKSETPERMLATLIHQLLLALPESQELFNIAKELCQKLVTGGASSLDFAETLKEMASKVETLYIVIDNLEDIPNAEKFLERLSVLASCDNVRCLISSQENMEISDVLSEQQFHAVRRIPITEYSADDISKFIESKGKALLQKKPLLQAKEEIIMQSLHARAQGMFQWVNSALEHLRYVEDPRDIEPQLGDIRGDLLDTYDKIFHRLGHGRDDRIERRIMTCLKFIAISATPVTAADIKTAWLIQELLDDEKAGDDELRLFFEKTEGECRTATAESDIRNYLSSIVDICSDGTLQFKHQSYLRALTRIDSTKTPFGAIKFKFTLEEAHQSICQICMMACRVTTFTHANSFAEWRPPLIEYAWNFWAYHFHNSKLNFTTVEDGALNRLLLEANPVLRTEWERINCFQEIFNRMIDGVSKDALLYVEALMDFLSRPLRAVPGRFSDREYVLSLQRAQESLLRPARDLCVLRQSLFEPISSRLQHMRRNTRAVSEMPVQKASLSSTLHQVRDKVSGTSSRTLGKESTVRELRIDDYLEENPTLPRPSGSPQLLLEIARNLRVIALRFAVDPIYSSLLATASGSSFSPLHPLVYLAHFLEESGLYPYWHAVPPTRDLMEPFICSNDDPEYASAKFVLHCFEWRDPRQNEKVISPTTTTGFYIRTTRGKADIRPSPTNHGLVRVSTENWEQVRRLHQLKAENYHSARVVYNVFNTDNDYIRKFIINPSANLHMKYSLLVHEHEGQGLMYSDPNLVLAQYAPSEVRETPLQSYLRSLPSLIRAYFVHYVIALLGVFGHIARRLTAYHFAKAEVAIIELRQVMAFFRTAYHPKELSSRKCIYLTSALFLFYLRCRYFPSWGAYFWYHTWSKFSYAYKHPAVYIDLQKDFGFWSFCWNGLRYFIVNTIGNTAIIIAAMPIYADNIVGHVASVYWIFHCLCAIDRSLFSICVVIATLVACGSIMFSDEESIAEIFRFSLLWWLMIFLNMIYTSVQLGYLARVGWQGVLGGTVLYIVVIILVCIYASNISNFMFSMAKPLRMFAMWMFRRVLHASIFAVQMLGIAVLLFMVYKAFWATHKFIWDPYDIEHSLKELLHTAHLVHKTLDASGRRQYKRVGWYPLGERIQGQEDLVTASQAETGPPQVELPFQKSLQEVHSTVTEGTMLVTERTKKYFESGEYQSHRRKVGEFVDNLVLDSGDNVAEAAERARVELTTGARKLKLQIRDALDGSLKEE</sequence>
<feature type="domain" description="Nephrocystin 3-like N-terminal" evidence="3">
    <location>
        <begin position="221"/>
        <end position="403"/>
    </location>
</feature>
<comment type="caution">
    <text evidence="4">The sequence shown here is derived from an EMBL/GenBank/DDBJ whole genome shotgun (WGS) entry which is preliminary data.</text>
</comment>
<dbReference type="InterPro" id="IPR027417">
    <property type="entry name" value="P-loop_NTPase"/>
</dbReference>
<protein>
    <recommendedName>
        <fullName evidence="3">Nephrocystin 3-like N-terminal domain-containing protein</fullName>
    </recommendedName>
</protein>
<feature type="transmembrane region" description="Helical" evidence="2">
    <location>
        <begin position="1302"/>
        <end position="1325"/>
    </location>
</feature>
<dbReference type="EMBL" id="JAVDPF010000006">
    <property type="protein sequence ID" value="KAL1882530.1"/>
    <property type="molecule type" value="Genomic_DNA"/>
</dbReference>
<evidence type="ECO:0000256" key="1">
    <source>
        <dbReference type="ARBA" id="ARBA00022737"/>
    </source>
</evidence>
<reference evidence="4 5" key="1">
    <citation type="journal article" date="2024" name="IMA Fungus">
        <title>IMA Genome - F19 : A genome assembly and annotation guide to empower mycologists, including annotated draft genome sequences of Ceratocystis pirilliformis, Diaporthe australafricana, Fusarium ophioides, Paecilomyces lecythidis, and Sporothrix stenoceras.</title>
        <authorList>
            <person name="Aylward J."/>
            <person name="Wilson A.M."/>
            <person name="Visagie C.M."/>
            <person name="Spraker J."/>
            <person name="Barnes I."/>
            <person name="Buitendag C."/>
            <person name="Ceriani C."/>
            <person name="Del Mar Angel L."/>
            <person name="du Plessis D."/>
            <person name="Fuchs T."/>
            <person name="Gasser K."/>
            <person name="Kramer D."/>
            <person name="Li W."/>
            <person name="Munsamy K."/>
            <person name="Piso A."/>
            <person name="Price J.L."/>
            <person name="Sonnekus B."/>
            <person name="Thomas C."/>
            <person name="van der Nest A."/>
            <person name="van Dijk A."/>
            <person name="van Heerden A."/>
            <person name="van Vuuren N."/>
            <person name="Yilmaz N."/>
            <person name="Duong T.A."/>
            <person name="van der Merwe N.A."/>
            <person name="Wingfield M.J."/>
            <person name="Wingfield B.D."/>
        </authorList>
    </citation>
    <scope>NUCLEOTIDE SEQUENCE [LARGE SCALE GENOMIC DNA]</scope>
    <source>
        <strain evidence="4 5">CMW 18167</strain>
    </source>
</reference>
<dbReference type="Pfam" id="PF24883">
    <property type="entry name" value="NPHP3_N"/>
    <property type="match status" value="1"/>
</dbReference>
<dbReference type="InterPro" id="IPR056884">
    <property type="entry name" value="NPHP3-like_N"/>
</dbReference>
<feature type="transmembrane region" description="Helical" evidence="2">
    <location>
        <begin position="1199"/>
        <end position="1219"/>
    </location>
</feature>
<dbReference type="PANTHER" id="PTHR10039:SF17">
    <property type="entry name" value="FUNGAL STAND N-TERMINAL GOODBYE DOMAIN-CONTAINING PROTEIN-RELATED"/>
    <property type="match status" value="1"/>
</dbReference>
<feature type="transmembrane region" description="Helical" evidence="2">
    <location>
        <begin position="1273"/>
        <end position="1296"/>
    </location>
</feature>
<accession>A0ABR3Y3N5</accession>
<keyword evidence="2" id="KW-0472">Membrane</keyword>
<dbReference type="SUPFAM" id="SSF52540">
    <property type="entry name" value="P-loop containing nucleoside triphosphate hydrolases"/>
    <property type="match status" value="1"/>
</dbReference>
<feature type="transmembrane region" description="Helical" evidence="2">
    <location>
        <begin position="1080"/>
        <end position="1099"/>
    </location>
</feature>
<keyword evidence="1" id="KW-0677">Repeat</keyword>
<keyword evidence="5" id="KW-1185">Reference proteome</keyword>
<evidence type="ECO:0000313" key="4">
    <source>
        <dbReference type="EMBL" id="KAL1882530.1"/>
    </source>
</evidence>
<evidence type="ECO:0000313" key="5">
    <source>
        <dbReference type="Proteomes" id="UP001583193"/>
    </source>
</evidence>
<organism evidence="4 5">
    <name type="scientific">Paecilomyces lecythidis</name>
    <dbReference type="NCBI Taxonomy" id="3004212"/>
    <lineage>
        <taxon>Eukaryota</taxon>
        <taxon>Fungi</taxon>
        <taxon>Dikarya</taxon>
        <taxon>Ascomycota</taxon>
        <taxon>Pezizomycotina</taxon>
        <taxon>Eurotiomycetes</taxon>
        <taxon>Eurotiomycetidae</taxon>
        <taxon>Eurotiales</taxon>
        <taxon>Thermoascaceae</taxon>
        <taxon>Paecilomyces</taxon>
    </lineage>
</organism>
<gene>
    <name evidence="4" type="ORF">Plec18167_002946</name>
</gene>
<feature type="transmembrane region" description="Helical" evidence="2">
    <location>
        <begin position="1346"/>
        <end position="1367"/>
    </location>
</feature>
<name>A0ABR3Y3N5_9EURO</name>
<dbReference type="Gene3D" id="3.40.50.300">
    <property type="entry name" value="P-loop containing nucleotide triphosphate hydrolases"/>
    <property type="match status" value="1"/>
</dbReference>